<sequence>MSFTCILVKQGKQSITGKIKCLKNYFVMCCTPDVSHKEQASLTIHYVYEDTDNDLELFIGYTIVENSTAEALARSLFSEIELFNVDMNDCRGQGYNNASWLKPCCCSSMKSNLCFGIQCLYTVSDQSTKCWCVIREHVKNLTMKQGSDSYQTTPEEFQRELFIPLIDMLNMSLKEHFSQFSSHNVKWTSTFANVTGHPTNYIPVTEVKVME</sequence>
<dbReference type="EMBL" id="JARBHB010000004">
    <property type="protein sequence ID" value="KAJ8887088.1"/>
    <property type="molecule type" value="Genomic_DNA"/>
</dbReference>
<proteinExistence type="predicted"/>
<comment type="caution">
    <text evidence="1">The sequence shown here is derived from an EMBL/GenBank/DDBJ whole genome shotgun (WGS) entry which is preliminary data.</text>
</comment>
<accession>A0ABQ9HRS3</accession>
<keyword evidence="2" id="KW-1185">Reference proteome</keyword>
<evidence type="ECO:0000313" key="1">
    <source>
        <dbReference type="EMBL" id="KAJ8887088.1"/>
    </source>
</evidence>
<dbReference type="PANTHER" id="PTHR45749:SF35">
    <property type="entry name" value="AC-LIKE TRANSPOSASE-RELATED"/>
    <property type="match status" value="1"/>
</dbReference>
<organism evidence="1 2">
    <name type="scientific">Dryococelus australis</name>
    <dbReference type="NCBI Taxonomy" id="614101"/>
    <lineage>
        <taxon>Eukaryota</taxon>
        <taxon>Metazoa</taxon>
        <taxon>Ecdysozoa</taxon>
        <taxon>Arthropoda</taxon>
        <taxon>Hexapoda</taxon>
        <taxon>Insecta</taxon>
        <taxon>Pterygota</taxon>
        <taxon>Neoptera</taxon>
        <taxon>Polyneoptera</taxon>
        <taxon>Phasmatodea</taxon>
        <taxon>Verophasmatodea</taxon>
        <taxon>Anareolatae</taxon>
        <taxon>Phasmatidae</taxon>
        <taxon>Eurycanthinae</taxon>
        <taxon>Dryococelus</taxon>
    </lineage>
</organism>
<dbReference type="PANTHER" id="PTHR45749">
    <property type="match status" value="1"/>
</dbReference>
<reference evidence="1 2" key="1">
    <citation type="submission" date="2023-02" db="EMBL/GenBank/DDBJ databases">
        <title>LHISI_Scaffold_Assembly.</title>
        <authorList>
            <person name="Stuart O.P."/>
            <person name="Cleave R."/>
            <person name="Magrath M.J.L."/>
            <person name="Mikheyev A.S."/>
        </authorList>
    </citation>
    <scope>NUCLEOTIDE SEQUENCE [LARGE SCALE GENOMIC DNA]</scope>
    <source>
        <strain evidence="1">Daus_M_001</strain>
        <tissue evidence="1">Leg muscle</tissue>
    </source>
</reference>
<gene>
    <name evidence="1" type="ORF">PR048_013303</name>
</gene>
<name>A0ABQ9HRS3_9NEOP</name>
<dbReference type="Proteomes" id="UP001159363">
    <property type="component" value="Chromosome X"/>
</dbReference>
<evidence type="ECO:0000313" key="2">
    <source>
        <dbReference type="Proteomes" id="UP001159363"/>
    </source>
</evidence>
<protein>
    <submittedName>
        <fullName evidence="1">Uncharacterized protein</fullName>
    </submittedName>
</protein>